<dbReference type="PANTHER" id="PTHR23501">
    <property type="entry name" value="MAJOR FACILITATOR SUPERFAMILY"/>
    <property type="match status" value="1"/>
</dbReference>
<gene>
    <name evidence="8" type="primary">mdtD_12</name>
    <name evidence="8" type="ORF">NRB20_54870</name>
</gene>
<organism evidence="8 9">
    <name type="scientific">Nocardia macrotermitis</name>
    <dbReference type="NCBI Taxonomy" id="2585198"/>
    <lineage>
        <taxon>Bacteria</taxon>
        <taxon>Bacillati</taxon>
        <taxon>Actinomycetota</taxon>
        <taxon>Actinomycetes</taxon>
        <taxon>Mycobacteriales</taxon>
        <taxon>Nocardiaceae</taxon>
        <taxon>Nocardia</taxon>
    </lineage>
</organism>
<feature type="transmembrane region" description="Helical" evidence="6">
    <location>
        <begin position="437"/>
        <end position="454"/>
    </location>
</feature>
<evidence type="ECO:0000259" key="7">
    <source>
        <dbReference type="PROSITE" id="PS50850"/>
    </source>
</evidence>
<evidence type="ECO:0000256" key="1">
    <source>
        <dbReference type="ARBA" id="ARBA00004651"/>
    </source>
</evidence>
<dbReference type="Proteomes" id="UP000438448">
    <property type="component" value="Unassembled WGS sequence"/>
</dbReference>
<dbReference type="PANTHER" id="PTHR23501:SF197">
    <property type="entry name" value="COMD"/>
    <property type="match status" value="1"/>
</dbReference>
<evidence type="ECO:0000256" key="2">
    <source>
        <dbReference type="ARBA" id="ARBA00022448"/>
    </source>
</evidence>
<feature type="transmembrane region" description="Helical" evidence="6">
    <location>
        <begin position="20"/>
        <end position="44"/>
    </location>
</feature>
<evidence type="ECO:0000256" key="4">
    <source>
        <dbReference type="ARBA" id="ARBA00022989"/>
    </source>
</evidence>
<feature type="transmembrane region" description="Helical" evidence="6">
    <location>
        <begin position="56"/>
        <end position="77"/>
    </location>
</feature>
<feature type="transmembrane region" description="Helical" evidence="6">
    <location>
        <begin position="117"/>
        <end position="137"/>
    </location>
</feature>
<accession>A0A7K0DAM4</accession>
<dbReference type="OrthoDB" id="9812221at2"/>
<sequence>MTTRTSPPTIYRPPPTAHRLAMPALALGVLSYALMQTMLVPTIGTLQHALHTSTTAATWAVLSAPLLASAILTPLFGRIGDRFGRRRTLLTVLGIYLVATLVAMAAPQIGVLIAARAAQGVSMAILPLAFGSVPAVLPPAKVHGGLGFLSALVGGAAGIALVIGGLVVDHASWRWLFAIGAVLATAALILTYVAVPEGPVESGGRLDPGGVVLLAGGLSGILVALTLAPGSGWTSVPVLACAAAGIVLLIGFVRLEKRLRFPLIRMDLVLHRSTGIVHLAAFALGVVQFIYYVLIPKLSELPSGAGGFGSSVTLAGLVMLPSTLVILPAGSIAGRLIARRGPRLPLTLGLILTAAGAAILALAHASLWELAIGAIPIGIGTGLVMAALPAHLHRVVDPAESATANGINTVSRTIGGAFGSQLAAALMVGSVTTGFSLAFWIAAAIGFLGAAATLRGEAIPMKQAVAQ</sequence>
<reference evidence="8 9" key="1">
    <citation type="submission" date="2019-10" db="EMBL/GenBank/DDBJ databases">
        <title>Nocardia macrotermitis sp. nov. and Nocardia aurantia sp. nov., isolated from the gut of fungus growing-termite Macrotermes natalensis.</title>
        <authorList>
            <person name="Benndorf R."/>
            <person name="Schwitalla J."/>
            <person name="Martin K."/>
            <person name="De Beer W."/>
            <person name="Kaster A.-K."/>
            <person name="Vollmers J."/>
            <person name="Poulsen M."/>
            <person name="Beemelmanns C."/>
        </authorList>
    </citation>
    <scope>NUCLEOTIDE SEQUENCE [LARGE SCALE GENOMIC DNA]</scope>
    <source>
        <strain evidence="8 9">RB20</strain>
    </source>
</reference>
<name>A0A7K0DAM4_9NOCA</name>
<feature type="transmembrane region" description="Helical" evidence="6">
    <location>
        <begin position="206"/>
        <end position="228"/>
    </location>
</feature>
<feature type="domain" description="Major facilitator superfamily (MFS) profile" evidence="7">
    <location>
        <begin position="21"/>
        <end position="461"/>
    </location>
</feature>
<comment type="subcellular location">
    <subcellularLocation>
        <location evidence="1">Cell membrane</location>
        <topology evidence="1">Multi-pass membrane protein</topology>
    </subcellularLocation>
</comment>
<evidence type="ECO:0000256" key="3">
    <source>
        <dbReference type="ARBA" id="ARBA00022692"/>
    </source>
</evidence>
<feature type="transmembrane region" description="Helical" evidence="6">
    <location>
        <begin position="144"/>
        <end position="167"/>
    </location>
</feature>
<evidence type="ECO:0000256" key="5">
    <source>
        <dbReference type="ARBA" id="ARBA00023136"/>
    </source>
</evidence>
<evidence type="ECO:0000313" key="9">
    <source>
        <dbReference type="Proteomes" id="UP000438448"/>
    </source>
</evidence>
<dbReference type="SUPFAM" id="SSF103473">
    <property type="entry name" value="MFS general substrate transporter"/>
    <property type="match status" value="1"/>
</dbReference>
<keyword evidence="9" id="KW-1185">Reference proteome</keyword>
<dbReference type="Pfam" id="PF07690">
    <property type="entry name" value="MFS_1"/>
    <property type="match status" value="1"/>
</dbReference>
<dbReference type="AlphaFoldDB" id="A0A7K0DAM4"/>
<feature type="transmembrane region" description="Helical" evidence="6">
    <location>
        <begin position="276"/>
        <end position="294"/>
    </location>
</feature>
<feature type="transmembrane region" description="Helical" evidence="6">
    <location>
        <begin position="344"/>
        <end position="364"/>
    </location>
</feature>
<feature type="transmembrane region" description="Helical" evidence="6">
    <location>
        <begin position="89"/>
        <end position="111"/>
    </location>
</feature>
<keyword evidence="4 6" id="KW-1133">Transmembrane helix</keyword>
<dbReference type="GO" id="GO:0005886">
    <property type="term" value="C:plasma membrane"/>
    <property type="evidence" value="ECO:0007669"/>
    <property type="project" value="UniProtKB-SubCell"/>
</dbReference>
<keyword evidence="3 6" id="KW-0812">Transmembrane</keyword>
<dbReference type="InterPro" id="IPR020846">
    <property type="entry name" value="MFS_dom"/>
</dbReference>
<feature type="transmembrane region" description="Helical" evidence="6">
    <location>
        <begin position="234"/>
        <end position="255"/>
    </location>
</feature>
<keyword evidence="5 6" id="KW-0472">Membrane</keyword>
<dbReference type="Gene3D" id="1.20.1720.10">
    <property type="entry name" value="Multidrug resistance protein D"/>
    <property type="match status" value="1"/>
</dbReference>
<dbReference type="Gene3D" id="1.20.1250.20">
    <property type="entry name" value="MFS general substrate transporter like domains"/>
    <property type="match status" value="1"/>
</dbReference>
<keyword evidence="2" id="KW-0813">Transport</keyword>
<feature type="transmembrane region" description="Helical" evidence="6">
    <location>
        <begin position="173"/>
        <end position="194"/>
    </location>
</feature>
<protein>
    <submittedName>
        <fullName evidence="8">Putative multidrug resistance protein MdtD</fullName>
    </submittedName>
</protein>
<proteinExistence type="predicted"/>
<evidence type="ECO:0000313" key="8">
    <source>
        <dbReference type="EMBL" id="MQY22372.1"/>
    </source>
</evidence>
<dbReference type="GO" id="GO:0022857">
    <property type="term" value="F:transmembrane transporter activity"/>
    <property type="evidence" value="ECO:0007669"/>
    <property type="project" value="InterPro"/>
</dbReference>
<dbReference type="EMBL" id="WEGK01000013">
    <property type="protein sequence ID" value="MQY22372.1"/>
    <property type="molecule type" value="Genomic_DNA"/>
</dbReference>
<feature type="transmembrane region" description="Helical" evidence="6">
    <location>
        <begin position="370"/>
        <end position="392"/>
    </location>
</feature>
<comment type="caution">
    <text evidence="8">The sequence shown here is derived from an EMBL/GenBank/DDBJ whole genome shotgun (WGS) entry which is preliminary data.</text>
</comment>
<dbReference type="InterPro" id="IPR036259">
    <property type="entry name" value="MFS_trans_sf"/>
</dbReference>
<feature type="transmembrane region" description="Helical" evidence="6">
    <location>
        <begin position="413"/>
        <end position="431"/>
    </location>
</feature>
<evidence type="ECO:0000256" key="6">
    <source>
        <dbReference type="SAM" id="Phobius"/>
    </source>
</evidence>
<dbReference type="PROSITE" id="PS50850">
    <property type="entry name" value="MFS"/>
    <property type="match status" value="1"/>
</dbReference>
<dbReference type="RefSeq" id="WP_153413920.1">
    <property type="nucleotide sequence ID" value="NZ_WEGK01000013.1"/>
</dbReference>
<feature type="transmembrane region" description="Helical" evidence="6">
    <location>
        <begin position="314"/>
        <end position="337"/>
    </location>
</feature>
<dbReference type="InterPro" id="IPR011701">
    <property type="entry name" value="MFS"/>
</dbReference>